<keyword evidence="2" id="KW-0812">Transmembrane</keyword>
<feature type="transmembrane region" description="Helical" evidence="2">
    <location>
        <begin position="58"/>
        <end position="85"/>
    </location>
</feature>
<accession>A0A2K4FDT2</accession>
<dbReference type="Proteomes" id="UP000242712">
    <property type="component" value="Unassembled WGS sequence"/>
</dbReference>
<keyword evidence="2" id="KW-0472">Membrane</keyword>
<proteinExistence type="predicted"/>
<name>A0A2K4FDT2_9STAP</name>
<dbReference type="EMBL" id="PPPX01000001">
    <property type="protein sequence ID" value="POA09499.1"/>
    <property type="molecule type" value="Genomic_DNA"/>
</dbReference>
<evidence type="ECO:0000313" key="4">
    <source>
        <dbReference type="Proteomes" id="UP000242712"/>
    </source>
</evidence>
<feature type="region of interest" description="Disordered" evidence="1">
    <location>
        <begin position="1"/>
        <end position="39"/>
    </location>
</feature>
<dbReference type="AlphaFoldDB" id="A0A2K4FDT2"/>
<dbReference type="RefSeq" id="WP_103370879.1">
    <property type="nucleotide sequence ID" value="NZ_CBCRVO010000001.1"/>
</dbReference>
<comment type="caution">
    <text evidence="3">The sequence shown here is derived from an EMBL/GenBank/DDBJ whole genome shotgun (WGS) entry which is preliminary data.</text>
</comment>
<keyword evidence="4" id="KW-1185">Reference proteome</keyword>
<evidence type="ECO:0000256" key="2">
    <source>
        <dbReference type="SAM" id="Phobius"/>
    </source>
</evidence>
<dbReference type="GeneID" id="98297061"/>
<evidence type="ECO:0000313" key="3">
    <source>
        <dbReference type="EMBL" id="POA09499.1"/>
    </source>
</evidence>
<evidence type="ECO:0000256" key="1">
    <source>
        <dbReference type="SAM" id="MobiDB-lite"/>
    </source>
</evidence>
<reference evidence="3 4" key="1">
    <citation type="submission" date="2017-08" db="EMBL/GenBank/DDBJ databases">
        <title>Draft genome sequences of 64 type strains of genus Staph aureus.</title>
        <authorList>
            <person name="Cole K."/>
            <person name="Golubchik T."/>
            <person name="Russell J."/>
            <person name="Foster D."/>
            <person name="Llewelyn M."/>
            <person name="Wilson D."/>
            <person name="Crook D."/>
            <person name="Paul J."/>
        </authorList>
    </citation>
    <scope>NUCLEOTIDE SEQUENCE [LARGE SCALE GENOMIC DNA]</scope>
    <source>
        <strain evidence="3 4">DSM 29875</strain>
    </source>
</reference>
<dbReference type="OrthoDB" id="2413371at2"/>
<keyword evidence="2" id="KW-1133">Transmembrane helix</keyword>
<sequence length="88" mass="10399">MANDNKHYQDQEVIEPGDRRYKDDDYFRNQHDRDTRDPYYNDDMDGGRRIYVQRYGGCGGTGCMSGCLFSIIISILLTFILNFFLHFI</sequence>
<protein>
    <submittedName>
        <fullName evidence="3">Uncharacterized protein</fullName>
    </submittedName>
</protein>
<organism evidence="3 4">
    <name type="scientific">Staphylococcus argensis</name>
    <dbReference type="NCBI Taxonomy" id="1607738"/>
    <lineage>
        <taxon>Bacteria</taxon>
        <taxon>Bacillati</taxon>
        <taxon>Bacillota</taxon>
        <taxon>Bacilli</taxon>
        <taxon>Bacillales</taxon>
        <taxon>Staphylococcaceae</taxon>
        <taxon>Staphylococcus</taxon>
    </lineage>
</organism>
<gene>
    <name evidence="3" type="ORF">CD039_01750</name>
</gene>